<evidence type="ECO:0000256" key="3">
    <source>
        <dbReference type="ARBA" id="ARBA00022845"/>
    </source>
</evidence>
<evidence type="ECO:0008006" key="6">
    <source>
        <dbReference type="Google" id="ProtNLM"/>
    </source>
</evidence>
<keyword evidence="5" id="KW-1185">Reference proteome</keyword>
<dbReference type="InterPro" id="IPR003775">
    <property type="entry name" value="Flagellar_assembly_factor_FliW"/>
</dbReference>
<dbReference type="InterPro" id="IPR024046">
    <property type="entry name" value="Flagellar_assmbl_FliW_dom_sf"/>
</dbReference>
<keyword evidence="1" id="KW-0963">Cytoplasm</keyword>
<evidence type="ECO:0000256" key="2">
    <source>
        <dbReference type="ARBA" id="ARBA00022795"/>
    </source>
</evidence>
<evidence type="ECO:0000313" key="4">
    <source>
        <dbReference type="EMBL" id="AXO15831.1"/>
    </source>
</evidence>
<protein>
    <recommendedName>
        <fullName evidence="6">Flagellar assembly factor FliW</fullName>
    </recommendedName>
</protein>
<reference evidence="4 5" key="1">
    <citation type="submission" date="2018-08" db="EMBL/GenBank/DDBJ databases">
        <title>Complete genome sequence of type strain Thalassospira indica MCCC 1A01103T, isolated from isolated from deep seawater of the Indian Ocean.</title>
        <authorList>
            <person name="Liu Y."/>
        </authorList>
    </citation>
    <scope>NUCLEOTIDE SEQUENCE [LARGE SCALE GENOMIC DNA]</scope>
    <source>
        <strain evidence="4 5">PB8BT</strain>
    </source>
</reference>
<dbReference type="Proteomes" id="UP000256971">
    <property type="component" value="Chromosome"/>
</dbReference>
<proteinExistence type="predicted"/>
<sequence length="175" mass="19390">MIPRVVCGAEPFDRRRIAGMETENVAENETPESVVVETRFGDIEFSWDKGIYMPVGLLGFPEHHVFGLANIPNTSLDQFKLYQSLTDASLSFIVAPYNMESGVYADKDLMTAQKSLAIDSADMAILMVVTIRSAPSGQGITMSTNLRAPILVDTARQVAWQHILPNEKYSVQHDL</sequence>
<dbReference type="Pfam" id="PF02623">
    <property type="entry name" value="FliW"/>
    <property type="match status" value="1"/>
</dbReference>
<name>A0ABN5NNB6_9PROT</name>
<gene>
    <name evidence="4" type="ORF">DY252_17600</name>
</gene>
<accession>A0ABN5NNB6</accession>
<evidence type="ECO:0000313" key="5">
    <source>
        <dbReference type="Proteomes" id="UP000256971"/>
    </source>
</evidence>
<keyword evidence="2" id="KW-1005">Bacterial flagellum biogenesis</keyword>
<evidence type="ECO:0000256" key="1">
    <source>
        <dbReference type="ARBA" id="ARBA00022490"/>
    </source>
</evidence>
<dbReference type="PANTHER" id="PTHR39190:SF1">
    <property type="entry name" value="FLAGELLAR ASSEMBLY FACTOR FLIW"/>
    <property type="match status" value="1"/>
</dbReference>
<dbReference type="EMBL" id="CP031555">
    <property type="protein sequence ID" value="AXO15831.1"/>
    <property type="molecule type" value="Genomic_DNA"/>
</dbReference>
<dbReference type="PANTHER" id="PTHR39190">
    <property type="entry name" value="FLAGELLAR ASSEMBLY FACTOR FLIW"/>
    <property type="match status" value="1"/>
</dbReference>
<dbReference type="SUPFAM" id="SSF141457">
    <property type="entry name" value="BH3618-like"/>
    <property type="match status" value="1"/>
</dbReference>
<organism evidence="4 5">
    <name type="scientific">Thalassospira indica</name>
    <dbReference type="NCBI Taxonomy" id="1891279"/>
    <lineage>
        <taxon>Bacteria</taxon>
        <taxon>Pseudomonadati</taxon>
        <taxon>Pseudomonadota</taxon>
        <taxon>Alphaproteobacteria</taxon>
        <taxon>Rhodospirillales</taxon>
        <taxon>Thalassospiraceae</taxon>
        <taxon>Thalassospira</taxon>
    </lineage>
</organism>
<keyword evidence="3" id="KW-0810">Translation regulation</keyword>
<dbReference type="Gene3D" id="2.30.290.10">
    <property type="entry name" value="BH3618-like"/>
    <property type="match status" value="1"/>
</dbReference>